<dbReference type="Proteomes" id="UP001143480">
    <property type="component" value="Unassembled WGS sequence"/>
</dbReference>
<feature type="compositionally biased region" description="Polar residues" evidence="2">
    <location>
        <begin position="192"/>
        <end position="202"/>
    </location>
</feature>
<feature type="region of interest" description="Disordered" evidence="2">
    <location>
        <begin position="55"/>
        <end position="75"/>
    </location>
</feature>
<dbReference type="GO" id="GO:0042803">
    <property type="term" value="F:protein homodimerization activity"/>
    <property type="evidence" value="ECO:0007669"/>
    <property type="project" value="InterPro"/>
</dbReference>
<dbReference type="GO" id="GO:0051087">
    <property type="term" value="F:protein-folding chaperone binding"/>
    <property type="evidence" value="ECO:0007669"/>
    <property type="project" value="InterPro"/>
</dbReference>
<keyword evidence="1" id="KW-0143">Chaperone</keyword>
<reference evidence="4" key="1">
    <citation type="journal article" date="2014" name="Int. J. Syst. Evol. Microbiol.">
        <title>Complete genome sequence of Corynebacterium casei LMG S-19264T (=DSM 44701T), isolated from a smear-ripened cheese.</title>
        <authorList>
            <consortium name="US DOE Joint Genome Institute (JGI-PGF)"/>
            <person name="Walter F."/>
            <person name="Albersmeier A."/>
            <person name="Kalinowski J."/>
            <person name="Ruckert C."/>
        </authorList>
    </citation>
    <scope>NUCLEOTIDE SEQUENCE</scope>
    <source>
        <strain evidence="4">VKM Ac-1321</strain>
    </source>
</reference>
<gene>
    <name evidence="4" type="ORF">GCM10017581_097550</name>
</gene>
<evidence type="ECO:0000256" key="1">
    <source>
        <dbReference type="ARBA" id="ARBA00023186"/>
    </source>
</evidence>
<dbReference type="InterPro" id="IPR000740">
    <property type="entry name" value="GrpE"/>
</dbReference>
<organism evidence="4 5">
    <name type="scientific">Dactylosporangium matsuzakiense</name>
    <dbReference type="NCBI Taxonomy" id="53360"/>
    <lineage>
        <taxon>Bacteria</taxon>
        <taxon>Bacillati</taxon>
        <taxon>Actinomycetota</taxon>
        <taxon>Actinomycetes</taxon>
        <taxon>Micromonosporales</taxon>
        <taxon>Micromonosporaceae</taxon>
        <taxon>Dactylosporangium</taxon>
    </lineage>
</organism>
<evidence type="ECO:0008006" key="6">
    <source>
        <dbReference type="Google" id="ProtNLM"/>
    </source>
</evidence>
<evidence type="ECO:0000256" key="3">
    <source>
        <dbReference type="SAM" id="Phobius"/>
    </source>
</evidence>
<reference evidence="4" key="2">
    <citation type="submission" date="2023-01" db="EMBL/GenBank/DDBJ databases">
        <authorList>
            <person name="Sun Q."/>
            <person name="Evtushenko L."/>
        </authorList>
    </citation>
    <scope>NUCLEOTIDE SEQUENCE</scope>
    <source>
        <strain evidence="4">VKM Ac-1321</strain>
    </source>
</reference>
<dbReference type="SUPFAM" id="SSF51064">
    <property type="entry name" value="Head domain of nucleotide exchange factor GrpE"/>
    <property type="match status" value="1"/>
</dbReference>
<evidence type="ECO:0000256" key="2">
    <source>
        <dbReference type="SAM" id="MobiDB-lite"/>
    </source>
</evidence>
<evidence type="ECO:0000313" key="5">
    <source>
        <dbReference type="Proteomes" id="UP001143480"/>
    </source>
</evidence>
<evidence type="ECO:0000313" key="4">
    <source>
        <dbReference type="EMBL" id="GLL07995.1"/>
    </source>
</evidence>
<comment type="caution">
    <text evidence="4">The sequence shown here is derived from an EMBL/GenBank/DDBJ whole genome shotgun (WGS) entry which is preliminary data.</text>
</comment>
<name>A0A9W6KVL9_9ACTN</name>
<accession>A0A9W6KVL9</accession>
<dbReference type="InterPro" id="IPR009012">
    <property type="entry name" value="GrpE_head"/>
</dbReference>
<dbReference type="RefSeq" id="WP_271190221.1">
    <property type="nucleotide sequence ID" value="NZ_BSFP01000120.1"/>
</dbReference>
<keyword evidence="3" id="KW-1133">Transmembrane helix</keyword>
<keyword evidence="3" id="KW-0812">Transmembrane</keyword>
<dbReference type="Gene3D" id="2.30.22.10">
    <property type="entry name" value="Head domain of nucleotide exchange factor GrpE"/>
    <property type="match status" value="1"/>
</dbReference>
<feature type="transmembrane region" description="Helical" evidence="3">
    <location>
        <begin position="95"/>
        <end position="115"/>
    </location>
</feature>
<feature type="region of interest" description="Disordered" evidence="2">
    <location>
        <begin position="182"/>
        <end position="202"/>
    </location>
</feature>
<proteinExistence type="predicted"/>
<dbReference type="AlphaFoldDB" id="A0A9W6KVL9"/>
<feature type="region of interest" description="Disordered" evidence="2">
    <location>
        <begin position="233"/>
        <end position="292"/>
    </location>
</feature>
<dbReference type="EMBL" id="BSFP01000120">
    <property type="protein sequence ID" value="GLL07995.1"/>
    <property type="molecule type" value="Genomic_DNA"/>
</dbReference>
<keyword evidence="5" id="KW-1185">Reference proteome</keyword>
<protein>
    <recommendedName>
        <fullName evidence="6">GrpE protein</fullName>
    </recommendedName>
</protein>
<keyword evidence="3" id="KW-0472">Membrane</keyword>
<dbReference type="GO" id="GO:0006457">
    <property type="term" value="P:protein folding"/>
    <property type="evidence" value="ECO:0007669"/>
    <property type="project" value="InterPro"/>
</dbReference>
<dbReference type="GO" id="GO:0000774">
    <property type="term" value="F:adenyl-nucleotide exchange factor activity"/>
    <property type="evidence" value="ECO:0007669"/>
    <property type="project" value="InterPro"/>
</dbReference>
<sequence>MSSNSLRLLAVAVALVIAVLTGVATGLLGGAPNCPAQTVTASAPAVDGAAGAAGAVKAGEGGTPEQPDGKATAPTTLQAQSKACDTQESFGVKPALVAFVGTLFVGAALLLLLLLSTRGRGGSAPVSAPPGSGGQSDADRRALVQATIYVRDRVTSKALGDRLGAALHDAGVTTLEPTGVRFDPAHHEAGGTTPTNDPGLNGQISGVEVPGYVDRDGRILRAPIVTVFQAARSAGGATGAHPTVPPATTGRRPAQPGTATGQHPIVAPNQHTQPAPPTHPNQTTQPRREQPR</sequence>
<dbReference type="Pfam" id="PF01025">
    <property type="entry name" value="GrpE"/>
    <property type="match status" value="1"/>
</dbReference>